<comment type="caution">
    <text evidence="1">The sequence shown here is derived from an EMBL/GenBank/DDBJ whole genome shotgun (WGS) entry which is preliminary data.</text>
</comment>
<gene>
    <name evidence="1" type="ORF">HXX02_17120</name>
</gene>
<dbReference type="Proteomes" id="UP001205566">
    <property type="component" value="Unassembled WGS sequence"/>
</dbReference>
<organism evidence="1 2">
    <name type="scientific">Microbulbifer elongatus</name>
    <dbReference type="NCBI Taxonomy" id="86173"/>
    <lineage>
        <taxon>Bacteria</taxon>
        <taxon>Pseudomonadati</taxon>
        <taxon>Pseudomonadota</taxon>
        <taxon>Gammaproteobacteria</taxon>
        <taxon>Cellvibrionales</taxon>
        <taxon>Microbulbiferaceae</taxon>
        <taxon>Microbulbifer</taxon>
    </lineage>
</organism>
<evidence type="ECO:0000313" key="1">
    <source>
        <dbReference type="EMBL" id="MCQ3831157.1"/>
    </source>
</evidence>
<dbReference type="RefSeq" id="WP_255876089.1">
    <property type="nucleotide sequence ID" value="NZ_JACASI010000050.1"/>
</dbReference>
<dbReference type="EMBL" id="JACASI010000050">
    <property type="protein sequence ID" value="MCQ3831157.1"/>
    <property type="molecule type" value="Genomic_DNA"/>
</dbReference>
<protein>
    <submittedName>
        <fullName evidence="1">Uncharacterized protein</fullName>
    </submittedName>
</protein>
<evidence type="ECO:0000313" key="2">
    <source>
        <dbReference type="Proteomes" id="UP001205566"/>
    </source>
</evidence>
<sequence>MYRTEMDSLDKIITELANPLRTEDCVHSWTEESRVAILKYFQETRSEIKAGNKCPAIKGLVRGLDAWGISSGTLWEQCMAVNHKLRVAGHAE</sequence>
<keyword evidence="2" id="KW-1185">Reference proteome</keyword>
<reference evidence="1" key="1">
    <citation type="thesis" date="2020" institute="Technische Universitat Dresden" country="Dresden, Germany">
        <title>The Agarolytic System of Microbulbifer elongatus PORT2, Isolated from Batu Karas, Pangandaran West Java Indonesia.</title>
        <authorList>
            <person name="Anggraeni S.R."/>
        </authorList>
    </citation>
    <scope>NUCLEOTIDE SEQUENCE</scope>
    <source>
        <strain evidence="1">PORT2</strain>
    </source>
</reference>
<proteinExistence type="predicted"/>
<accession>A0ABT1P4W9</accession>
<name>A0ABT1P4W9_9GAMM</name>